<dbReference type="Proteomes" id="UP000663193">
    <property type="component" value="Chromosome 5"/>
</dbReference>
<protein>
    <submittedName>
        <fullName evidence="1">Uncharacterized protein</fullName>
    </submittedName>
</protein>
<keyword evidence="2" id="KW-1185">Reference proteome</keyword>
<evidence type="ECO:0000313" key="1">
    <source>
        <dbReference type="EMBL" id="QRC95556.1"/>
    </source>
</evidence>
<reference evidence="2" key="1">
    <citation type="journal article" date="2021" name="BMC Genomics">
        <title>Chromosome-level genome assembly and manually-curated proteome of model necrotroph Parastagonospora nodorum Sn15 reveals a genome-wide trove of candidate effector homologs, and redundancy of virulence-related functions within an accessory chromosome.</title>
        <authorList>
            <person name="Bertazzoni S."/>
            <person name="Jones D.A.B."/>
            <person name="Phan H.T."/>
            <person name="Tan K.-C."/>
            <person name="Hane J.K."/>
        </authorList>
    </citation>
    <scope>NUCLEOTIDE SEQUENCE [LARGE SCALE GENOMIC DNA]</scope>
    <source>
        <strain evidence="2">SN15 / ATCC MYA-4574 / FGSC 10173)</strain>
    </source>
</reference>
<dbReference type="AlphaFoldDB" id="A0A7U2EZ63"/>
<organism evidence="1 2">
    <name type="scientific">Phaeosphaeria nodorum (strain SN15 / ATCC MYA-4574 / FGSC 10173)</name>
    <name type="common">Glume blotch fungus</name>
    <name type="synonym">Parastagonospora nodorum</name>
    <dbReference type="NCBI Taxonomy" id="321614"/>
    <lineage>
        <taxon>Eukaryota</taxon>
        <taxon>Fungi</taxon>
        <taxon>Dikarya</taxon>
        <taxon>Ascomycota</taxon>
        <taxon>Pezizomycotina</taxon>
        <taxon>Dothideomycetes</taxon>
        <taxon>Pleosporomycetidae</taxon>
        <taxon>Pleosporales</taxon>
        <taxon>Pleosporineae</taxon>
        <taxon>Phaeosphaeriaceae</taxon>
        <taxon>Parastagonospora</taxon>
    </lineage>
</organism>
<accession>A0A7U2EZ63</accession>
<gene>
    <name evidence="1" type="ORF">JI435_302440</name>
</gene>
<dbReference type="EMBL" id="CP069027">
    <property type="protein sequence ID" value="QRC95556.1"/>
    <property type="molecule type" value="Genomic_DNA"/>
</dbReference>
<sequence>MAAYGTKCWPLPTRQSTQWLLMRPALLRAVYGWSQTPDYTTFSQRLKSFKLCQEFEHVHVDGNLFDRCAVCCAQRHVR</sequence>
<evidence type="ECO:0000313" key="2">
    <source>
        <dbReference type="Proteomes" id="UP000663193"/>
    </source>
</evidence>
<name>A0A7U2EZ63_PHANO</name>
<dbReference type="VEuPathDB" id="FungiDB:JI435_302440"/>
<proteinExistence type="predicted"/>